<dbReference type="InterPro" id="IPR001296">
    <property type="entry name" value="Glyco_trans_1"/>
</dbReference>
<evidence type="ECO:0000259" key="2">
    <source>
        <dbReference type="Pfam" id="PF13579"/>
    </source>
</evidence>
<name>A0ABW3IXP0_9RHOB</name>
<dbReference type="Pfam" id="PF00534">
    <property type="entry name" value="Glycos_transf_1"/>
    <property type="match status" value="1"/>
</dbReference>
<organism evidence="3 4">
    <name type="scientific">Tropicimonas aquimaris</name>
    <dbReference type="NCBI Taxonomy" id="914152"/>
    <lineage>
        <taxon>Bacteria</taxon>
        <taxon>Pseudomonadati</taxon>
        <taxon>Pseudomonadota</taxon>
        <taxon>Alphaproteobacteria</taxon>
        <taxon>Rhodobacterales</taxon>
        <taxon>Roseobacteraceae</taxon>
        <taxon>Tropicimonas</taxon>
    </lineage>
</organism>
<dbReference type="EMBL" id="JBHTJT010000060">
    <property type="protein sequence ID" value="MFD0982573.1"/>
    <property type="molecule type" value="Genomic_DNA"/>
</dbReference>
<dbReference type="PANTHER" id="PTHR12526">
    <property type="entry name" value="GLYCOSYLTRANSFERASE"/>
    <property type="match status" value="1"/>
</dbReference>
<accession>A0ABW3IXP0</accession>
<keyword evidence="3" id="KW-0328">Glycosyltransferase</keyword>
<dbReference type="SUPFAM" id="SSF53756">
    <property type="entry name" value="UDP-Glycosyltransferase/glycogen phosphorylase"/>
    <property type="match status" value="1"/>
</dbReference>
<dbReference type="GO" id="GO:0016757">
    <property type="term" value="F:glycosyltransferase activity"/>
    <property type="evidence" value="ECO:0007669"/>
    <property type="project" value="UniProtKB-KW"/>
</dbReference>
<dbReference type="InterPro" id="IPR028098">
    <property type="entry name" value="Glyco_trans_4-like_N"/>
</dbReference>
<dbReference type="Gene3D" id="3.40.50.2000">
    <property type="entry name" value="Glycogen Phosphorylase B"/>
    <property type="match status" value="2"/>
</dbReference>
<evidence type="ECO:0000259" key="1">
    <source>
        <dbReference type="Pfam" id="PF00534"/>
    </source>
</evidence>
<dbReference type="PANTHER" id="PTHR12526:SF637">
    <property type="entry name" value="GLYCOSYLTRANSFERASE EPSF-RELATED"/>
    <property type="match status" value="1"/>
</dbReference>
<dbReference type="EC" id="2.4.-.-" evidence="3"/>
<evidence type="ECO:0000313" key="3">
    <source>
        <dbReference type="EMBL" id="MFD0982573.1"/>
    </source>
</evidence>
<protein>
    <submittedName>
        <fullName evidence="3">Glycosyltransferase</fullName>
        <ecNumber evidence="3">2.4.-.-</ecNumber>
    </submittedName>
</protein>
<feature type="domain" description="Glycosyltransferase subfamily 4-like N-terminal" evidence="2">
    <location>
        <begin position="11"/>
        <end position="168"/>
    </location>
</feature>
<keyword evidence="4" id="KW-1185">Reference proteome</keyword>
<evidence type="ECO:0000313" key="4">
    <source>
        <dbReference type="Proteomes" id="UP001597108"/>
    </source>
</evidence>
<proteinExistence type="predicted"/>
<dbReference type="Proteomes" id="UP001597108">
    <property type="component" value="Unassembled WGS sequence"/>
</dbReference>
<feature type="domain" description="Glycosyl transferase family 1" evidence="1">
    <location>
        <begin position="177"/>
        <end position="307"/>
    </location>
</feature>
<gene>
    <name evidence="3" type="ORF">ACFQ2S_23325</name>
</gene>
<dbReference type="RefSeq" id="WP_386079374.1">
    <property type="nucleotide sequence ID" value="NZ_JBHTJT010000060.1"/>
</dbReference>
<comment type="caution">
    <text evidence="3">The sequence shown here is derived from an EMBL/GenBank/DDBJ whole genome shotgun (WGS) entry which is preliminary data.</text>
</comment>
<reference evidence="4" key="1">
    <citation type="journal article" date="2019" name="Int. J. Syst. Evol. Microbiol.">
        <title>The Global Catalogue of Microorganisms (GCM) 10K type strain sequencing project: providing services to taxonomists for standard genome sequencing and annotation.</title>
        <authorList>
            <consortium name="The Broad Institute Genomics Platform"/>
            <consortium name="The Broad Institute Genome Sequencing Center for Infectious Disease"/>
            <person name="Wu L."/>
            <person name="Ma J."/>
        </authorList>
    </citation>
    <scope>NUCLEOTIDE SEQUENCE [LARGE SCALE GENOMIC DNA]</scope>
    <source>
        <strain evidence="4">CCUG 60524</strain>
    </source>
</reference>
<keyword evidence="3" id="KW-0808">Transferase</keyword>
<sequence length="372" mass="40648">MVTGSLSRRAGGLFHSVRSLSQNLAEAGARVTVIGTRDPDTEADLPAWAPLVPVVLEPGRLPGLGGARGIAEAIEASRPDVVHQHGIWMALSLDTARWARTGATMISPRGMLDPWALRNSGWKKRIAWSAWEAQNLRRASRIHALAEAEAEAIRSVLPDVRVTTIPNGVRMPEAPSRSKNDSGLRELLFLGRLHPKKGLPDFLKQWAQLPQTLRSRWRITVAGPDERGHRAELEKLAARLDLTTNLTFTGPLSGAAKEEALQRADAFILPSHSEGLPMAVLEAWSFGLPVLMTTACNLPEGFSAGAALEISSGQDPSSLRRALERRDLFEIGRCGRDLVERRFAWQCIANRHLDEYRAMVADHSKGTGDACA</sequence>
<dbReference type="Pfam" id="PF13579">
    <property type="entry name" value="Glyco_trans_4_4"/>
    <property type="match status" value="1"/>
</dbReference>